<feature type="region of interest" description="Disordered" evidence="2">
    <location>
        <begin position="1"/>
        <end position="23"/>
    </location>
</feature>
<feature type="domain" description="MADF" evidence="3">
    <location>
        <begin position="30"/>
        <end position="117"/>
    </location>
</feature>
<organism evidence="5">
    <name type="scientific">Lygus hesperus</name>
    <name type="common">Western plant bug</name>
    <dbReference type="NCBI Taxonomy" id="30085"/>
    <lineage>
        <taxon>Eukaryota</taxon>
        <taxon>Metazoa</taxon>
        <taxon>Ecdysozoa</taxon>
        <taxon>Arthropoda</taxon>
        <taxon>Hexapoda</taxon>
        <taxon>Insecta</taxon>
        <taxon>Pterygota</taxon>
        <taxon>Neoptera</taxon>
        <taxon>Paraneoptera</taxon>
        <taxon>Hemiptera</taxon>
        <taxon>Heteroptera</taxon>
        <taxon>Panheteroptera</taxon>
        <taxon>Cimicomorpha</taxon>
        <taxon>Miridae</taxon>
        <taxon>Mirini</taxon>
        <taxon>Lygus</taxon>
    </lineage>
</organism>
<feature type="compositionally biased region" description="Basic and acidic residues" evidence="2">
    <location>
        <begin position="143"/>
        <end position="156"/>
    </location>
</feature>
<dbReference type="PANTHER" id="PTHR12243:SF60">
    <property type="entry name" value="SI:CH211-15D5.12-RELATED"/>
    <property type="match status" value="1"/>
</dbReference>
<dbReference type="Pfam" id="PF02944">
    <property type="entry name" value="BESS"/>
    <property type="match status" value="1"/>
</dbReference>
<accession>A0A146LVA1</accession>
<proteinExistence type="predicted"/>
<dbReference type="InterPro" id="IPR039353">
    <property type="entry name" value="TF_Adf1"/>
</dbReference>
<dbReference type="PROSITE" id="PS51031">
    <property type="entry name" value="BESS"/>
    <property type="match status" value="1"/>
</dbReference>
<dbReference type="PANTHER" id="PTHR12243">
    <property type="entry name" value="MADF DOMAIN TRANSCRIPTION FACTOR"/>
    <property type="match status" value="1"/>
</dbReference>
<dbReference type="InterPro" id="IPR006578">
    <property type="entry name" value="MADF-dom"/>
</dbReference>
<reference evidence="5" key="1">
    <citation type="journal article" date="2016" name="Gigascience">
        <title>De novo construction of an expanded transcriptome assembly for the western tarnished plant bug, Lygus hesperus.</title>
        <authorList>
            <person name="Tassone E.E."/>
            <person name="Geib S.M."/>
            <person name="Hall B."/>
            <person name="Fabrick J.A."/>
            <person name="Brent C.S."/>
            <person name="Hull J.J."/>
        </authorList>
    </citation>
    <scope>NUCLEOTIDE SEQUENCE</scope>
</reference>
<dbReference type="GO" id="GO:0005634">
    <property type="term" value="C:nucleus"/>
    <property type="evidence" value="ECO:0007669"/>
    <property type="project" value="UniProtKB-SubCell"/>
</dbReference>
<dbReference type="InterPro" id="IPR004210">
    <property type="entry name" value="BESS_motif"/>
</dbReference>
<evidence type="ECO:0008006" key="6">
    <source>
        <dbReference type="Google" id="ProtNLM"/>
    </source>
</evidence>
<dbReference type="Pfam" id="PF10545">
    <property type="entry name" value="MADF_DNA_bdg"/>
    <property type="match status" value="1"/>
</dbReference>
<dbReference type="GO" id="GO:0003677">
    <property type="term" value="F:DNA binding"/>
    <property type="evidence" value="ECO:0007669"/>
    <property type="project" value="InterPro"/>
</dbReference>
<feature type="domain" description="BESS" evidence="4">
    <location>
        <begin position="235"/>
        <end position="274"/>
    </location>
</feature>
<dbReference type="EMBL" id="GDHC01008012">
    <property type="protein sequence ID" value="JAQ10617.1"/>
    <property type="molecule type" value="Transcribed_RNA"/>
</dbReference>
<dbReference type="PROSITE" id="PS51029">
    <property type="entry name" value="MADF"/>
    <property type="match status" value="1"/>
</dbReference>
<comment type="subcellular location">
    <subcellularLocation>
        <location evidence="1">Nucleus</location>
    </subcellularLocation>
</comment>
<dbReference type="SMART" id="SM00595">
    <property type="entry name" value="MADF"/>
    <property type="match status" value="1"/>
</dbReference>
<evidence type="ECO:0000259" key="3">
    <source>
        <dbReference type="PROSITE" id="PS51029"/>
    </source>
</evidence>
<dbReference type="GO" id="GO:0005667">
    <property type="term" value="C:transcription regulator complex"/>
    <property type="evidence" value="ECO:0007669"/>
    <property type="project" value="TreeGrafter"/>
</dbReference>
<evidence type="ECO:0000313" key="5">
    <source>
        <dbReference type="EMBL" id="JAQ10617.1"/>
    </source>
</evidence>
<feature type="non-terminal residue" evidence="5">
    <location>
        <position position="1"/>
    </location>
</feature>
<name>A0A146LVA1_LYGHE</name>
<protein>
    <recommendedName>
        <fullName evidence="6">Transcription factor Adf-1</fullName>
    </recommendedName>
</protein>
<feature type="region of interest" description="Disordered" evidence="2">
    <location>
        <begin position="117"/>
        <end position="138"/>
    </location>
</feature>
<dbReference type="GO" id="GO:0006357">
    <property type="term" value="P:regulation of transcription by RNA polymerase II"/>
    <property type="evidence" value="ECO:0007669"/>
    <property type="project" value="TreeGrafter"/>
</dbReference>
<gene>
    <name evidence="5" type="ORF">g.63183</name>
</gene>
<evidence type="ECO:0000259" key="4">
    <source>
        <dbReference type="PROSITE" id="PS51031"/>
    </source>
</evidence>
<feature type="region of interest" description="Disordered" evidence="2">
    <location>
        <begin position="285"/>
        <end position="304"/>
    </location>
</feature>
<dbReference type="AlphaFoldDB" id="A0A146LVA1"/>
<feature type="region of interest" description="Disordered" evidence="2">
    <location>
        <begin position="143"/>
        <end position="162"/>
    </location>
</feature>
<sequence length="304" mass="34703">VPPLHLPSNSSFSSHRSKEATMTEQRLNVKLVAEVEKRPVLYNFKMPGYTRKDETERAWSEVGQAVGMTVAECKHRWKNLRAVFVRHIKPLKNGEVAKPKRAYYLLEAMQFTLPYIKNFNDPPDPPKKNPSHTAEDVAYENDRFPETDSDTSRQDSEPCYPSPVPVILQGPSAEISIKKENDIQPEQTSAHVILPNIKRIHKTEELEMSFNDYSQAKKSRESIPSDQVNQESTKAEALKMFLLSMLPDLQAMSDEEVRLFKRKSLEVIDDIISARLIPQVVYSSMSPSNTSGYKSEYIKTEDSD</sequence>
<keyword evidence="1" id="KW-0539">Nucleus</keyword>
<evidence type="ECO:0000256" key="2">
    <source>
        <dbReference type="SAM" id="MobiDB-lite"/>
    </source>
</evidence>
<evidence type="ECO:0000256" key="1">
    <source>
        <dbReference type="PROSITE-ProRule" id="PRU00371"/>
    </source>
</evidence>